<name>A0A139A7X5_GONPJ</name>
<accession>A0A139A7X5</accession>
<keyword evidence="2" id="KW-1185">Reference proteome</keyword>
<evidence type="ECO:0000313" key="2">
    <source>
        <dbReference type="Proteomes" id="UP000070544"/>
    </source>
</evidence>
<dbReference type="AlphaFoldDB" id="A0A139A7X5"/>
<protein>
    <submittedName>
        <fullName evidence="1">Uncharacterized protein</fullName>
    </submittedName>
</protein>
<proteinExistence type="predicted"/>
<gene>
    <name evidence="1" type="ORF">M427DRAFT_34436</name>
</gene>
<dbReference type="SUPFAM" id="SSF53098">
    <property type="entry name" value="Ribonuclease H-like"/>
    <property type="match status" value="1"/>
</dbReference>
<dbReference type="EMBL" id="KQ965784">
    <property type="protein sequence ID" value="KXS12799.1"/>
    <property type="molecule type" value="Genomic_DNA"/>
</dbReference>
<dbReference type="Proteomes" id="UP000070544">
    <property type="component" value="Unassembled WGS sequence"/>
</dbReference>
<dbReference type="OrthoDB" id="2432695at2759"/>
<reference evidence="1 2" key="1">
    <citation type="journal article" date="2015" name="Genome Biol. Evol.">
        <title>Phylogenomic analyses indicate that early fungi evolved digesting cell walls of algal ancestors of land plants.</title>
        <authorList>
            <person name="Chang Y."/>
            <person name="Wang S."/>
            <person name="Sekimoto S."/>
            <person name="Aerts A.L."/>
            <person name="Choi C."/>
            <person name="Clum A."/>
            <person name="LaButti K.M."/>
            <person name="Lindquist E.A."/>
            <person name="Yee Ngan C."/>
            <person name="Ohm R.A."/>
            <person name="Salamov A.A."/>
            <person name="Grigoriev I.V."/>
            <person name="Spatafora J.W."/>
            <person name="Berbee M.L."/>
        </authorList>
    </citation>
    <scope>NUCLEOTIDE SEQUENCE [LARGE SCALE GENOMIC DNA]</scope>
    <source>
        <strain evidence="1 2">JEL478</strain>
    </source>
</reference>
<evidence type="ECO:0000313" key="1">
    <source>
        <dbReference type="EMBL" id="KXS12799.1"/>
    </source>
</evidence>
<organism evidence="1 2">
    <name type="scientific">Gonapodya prolifera (strain JEL478)</name>
    <name type="common">Monoblepharis prolifera</name>
    <dbReference type="NCBI Taxonomy" id="1344416"/>
    <lineage>
        <taxon>Eukaryota</taxon>
        <taxon>Fungi</taxon>
        <taxon>Fungi incertae sedis</taxon>
        <taxon>Chytridiomycota</taxon>
        <taxon>Chytridiomycota incertae sedis</taxon>
        <taxon>Monoblepharidomycetes</taxon>
        <taxon>Monoblepharidales</taxon>
        <taxon>Gonapodyaceae</taxon>
        <taxon>Gonapodya</taxon>
    </lineage>
</organism>
<sequence length="236" mass="27425">MDGKLYKLIFRVQKSPQTCKLYTLQFLDPSKARELVAPIGTWWKLDFNAISQAMQDRKEAKKLLASDRSLWELKLLEEEWNYLEKVRKLLEGVVYPTIVLVVPLFNIIMDRLEDKDLDLEPLLVAVGASIMEVLQKCYGKTDNLKLYWTALVLHPAYKLLWMQEQQWEAVYIQQADNAIRTVYHTGYSNPGSDMGQGRDEGLSQDLIASSIFDNDEEMVGELDWYLRLQREDGDKV</sequence>
<dbReference type="InterPro" id="IPR012337">
    <property type="entry name" value="RNaseH-like_sf"/>
</dbReference>